<dbReference type="GO" id="GO:0042301">
    <property type="term" value="F:phosphate ion binding"/>
    <property type="evidence" value="ECO:0007669"/>
    <property type="project" value="UniProtKB-UniRule"/>
</dbReference>
<dbReference type="Proteomes" id="UP000501602">
    <property type="component" value="Chromosome"/>
</dbReference>
<reference evidence="6 7" key="1">
    <citation type="submission" date="2020-04" db="EMBL/GenBank/DDBJ databases">
        <title>Ferrimonas sp. S7 isolated from sea water.</title>
        <authorList>
            <person name="Bae S.S."/>
            <person name="Baek K."/>
        </authorList>
    </citation>
    <scope>NUCLEOTIDE SEQUENCE [LARGE SCALE GENOMIC DNA]</scope>
    <source>
        <strain evidence="6 7">S7</strain>
    </source>
</reference>
<comment type="similarity">
    <text evidence="1 4">Belongs to the PstS family.</text>
</comment>
<keyword evidence="4" id="KW-0574">Periplasm</keyword>
<dbReference type="Gene3D" id="3.40.190.10">
    <property type="entry name" value="Periplasmic binding protein-like II"/>
    <property type="match status" value="2"/>
</dbReference>
<dbReference type="CDD" id="cd13653">
    <property type="entry name" value="PBP2_phosphate_like_1"/>
    <property type="match status" value="1"/>
</dbReference>
<protein>
    <recommendedName>
        <fullName evidence="4">Phosphate-binding protein</fullName>
    </recommendedName>
</protein>
<dbReference type="PANTHER" id="PTHR30570:SF1">
    <property type="entry name" value="PHOSPHATE-BINDING PROTEIN PSTS"/>
    <property type="match status" value="1"/>
</dbReference>
<comment type="subcellular location">
    <subcellularLocation>
        <location evidence="4">Periplasm</location>
    </subcellularLocation>
    <subcellularLocation>
        <location evidence="4">Secreted</location>
    </subcellularLocation>
</comment>
<evidence type="ECO:0000256" key="2">
    <source>
        <dbReference type="ARBA" id="ARBA00022448"/>
    </source>
</evidence>
<evidence type="ECO:0000256" key="3">
    <source>
        <dbReference type="ARBA" id="ARBA00022729"/>
    </source>
</evidence>
<dbReference type="GO" id="GO:0005576">
    <property type="term" value="C:extracellular region"/>
    <property type="evidence" value="ECO:0007669"/>
    <property type="project" value="UniProtKB-SubCell"/>
</dbReference>
<keyword evidence="3 4" id="KW-0732">Signal</keyword>
<dbReference type="GO" id="GO:0007155">
    <property type="term" value="P:cell adhesion"/>
    <property type="evidence" value="ECO:0007669"/>
    <property type="project" value="UniProtKB-UniRule"/>
</dbReference>
<dbReference type="AlphaFoldDB" id="A0A6H1UC32"/>
<dbReference type="GO" id="GO:0006817">
    <property type="term" value="P:phosphate ion transport"/>
    <property type="evidence" value="ECO:0007669"/>
    <property type="project" value="UniProtKB-UniRule"/>
</dbReference>
<dbReference type="RefSeq" id="WP_168659400.1">
    <property type="nucleotide sequence ID" value="NZ_CP051180.1"/>
</dbReference>
<dbReference type="EMBL" id="CP051180">
    <property type="protein sequence ID" value="QIZ76140.1"/>
    <property type="molecule type" value="Genomic_DNA"/>
</dbReference>
<proteinExistence type="inferred from homology"/>
<comment type="function">
    <text evidence="4">Involved in the system for phosphate transport across the cytoplasmic membrane.</text>
</comment>
<keyword evidence="4" id="KW-0964">Secreted</keyword>
<dbReference type="InterPro" id="IPR011862">
    <property type="entry name" value="Phos-bd"/>
</dbReference>
<evidence type="ECO:0000256" key="4">
    <source>
        <dbReference type="RuleBase" id="RU367119"/>
    </source>
</evidence>
<evidence type="ECO:0000259" key="5">
    <source>
        <dbReference type="Pfam" id="PF12849"/>
    </source>
</evidence>
<evidence type="ECO:0000313" key="6">
    <source>
        <dbReference type="EMBL" id="QIZ76140.1"/>
    </source>
</evidence>
<gene>
    <name evidence="6" type="ORF">HER31_04080</name>
</gene>
<dbReference type="Pfam" id="PF12849">
    <property type="entry name" value="PBP_like_2"/>
    <property type="match status" value="1"/>
</dbReference>
<feature type="chain" id="PRO_5027158505" description="Phosphate-binding protein" evidence="4">
    <location>
        <begin position="23"/>
        <end position="271"/>
    </location>
</feature>
<keyword evidence="4" id="KW-0592">Phosphate transport</keyword>
<dbReference type="KEGG" id="fes:HER31_04080"/>
<evidence type="ECO:0000256" key="1">
    <source>
        <dbReference type="ARBA" id="ARBA00008725"/>
    </source>
</evidence>
<feature type="signal peptide" evidence="4">
    <location>
        <begin position="1"/>
        <end position="22"/>
    </location>
</feature>
<dbReference type="SUPFAM" id="SSF53850">
    <property type="entry name" value="Periplasmic binding protein-like II"/>
    <property type="match status" value="1"/>
</dbReference>
<dbReference type="InterPro" id="IPR024370">
    <property type="entry name" value="PBP_domain"/>
</dbReference>
<dbReference type="NCBIfam" id="TIGR02136">
    <property type="entry name" value="ptsS_2"/>
    <property type="match status" value="1"/>
</dbReference>
<dbReference type="InterPro" id="IPR050811">
    <property type="entry name" value="Phosphate_ABC_transporter"/>
</dbReference>
<name>A0A6H1UC32_9GAMM</name>
<dbReference type="PANTHER" id="PTHR30570">
    <property type="entry name" value="PERIPLASMIC PHOSPHATE BINDING COMPONENT OF PHOSPHATE ABC TRANSPORTER"/>
    <property type="match status" value="1"/>
</dbReference>
<evidence type="ECO:0000313" key="7">
    <source>
        <dbReference type="Proteomes" id="UP000501602"/>
    </source>
</evidence>
<organism evidence="6 7">
    <name type="scientific">Ferrimonas lipolytica</name>
    <dbReference type="NCBI Taxonomy" id="2724191"/>
    <lineage>
        <taxon>Bacteria</taxon>
        <taxon>Pseudomonadati</taxon>
        <taxon>Pseudomonadota</taxon>
        <taxon>Gammaproteobacteria</taxon>
        <taxon>Alteromonadales</taxon>
        <taxon>Ferrimonadaceae</taxon>
        <taxon>Ferrimonas</taxon>
    </lineage>
</organism>
<keyword evidence="2 4" id="KW-0813">Transport</keyword>
<feature type="domain" description="PBP" evidence="5">
    <location>
        <begin position="22"/>
        <end position="257"/>
    </location>
</feature>
<sequence length="271" mass="28306">MKKFAACALALASVFTVNTAIAKETITVSGSTSVTGVMEVLAETYSNKTGISVEVQGTGSSAGIKAANEGTSMLGMSSRNVKDTEKRDGLTETVIARDGIAIAVNNKNSLKKLTTEQIAAIYKGEVTNWKEVGGEPGPIVVVTRDTASGTRGAFESILKLKRKVNGMKVSAITPRAQVGNGNGMVKTMVANNPYAIGYISLGSVDSSLRALNVNGSEATVAAIQAGEYPIARPFILLADQNAPKNAKDFTSWILSSEGQQIVAKKGYVALK</sequence>
<dbReference type="GO" id="GO:0042597">
    <property type="term" value="C:periplasmic space"/>
    <property type="evidence" value="ECO:0007669"/>
    <property type="project" value="UniProtKB-SubCell"/>
</dbReference>
<keyword evidence="7" id="KW-1185">Reference proteome</keyword>
<accession>A0A6H1UC32</accession>